<comment type="caution">
    <text evidence="1">The sequence shown here is derived from an EMBL/GenBank/DDBJ whole genome shotgun (WGS) entry which is preliminary data.</text>
</comment>
<dbReference type="AlphaFoldDB" id="A0A426YWZ7"/>
<reference evidence="1 2" key="1">
    <citation type="journal article" date="2014" name="Agronomy (Basel)">
        <title>A Draft Genome Sequence for Ensete ventricosum, the Drought-Tolerant Tree Against Hunger.</title>
        <authorList>
            <person name="Harrison J."/>
            <person name="Moore K.A."/>
            <person name="Paszkiewicz K."/>
            <person name="Jones T."/>
            <person name="Grant M."/>
            <person name="Ambacheew D."/>
            <person name="Muzemil S."/>
            <person name="Studholme D.J."/>
        </authorList>
    </citation>
    <scope>NUCLEOTIDE SEQUENCE [LARGE SCALE GENOMIC DNA]</scope>
</reference>
<dbReference type="Proteomes" id="UP000287651">
    <property type="component" value="Unassembled WGS sequence"/>
</dbReference>
<gene>
    <name evidence="1" type="ORF">B296_00015680</name>
</gene>
<evidence type="ECO:0000313" key="1">
    <source>
        <dbReference type="EMBL" id="RRT56243.1"/>
    </source>
</evidence>
<organism evidence="1 2">
    <name type="scientific">Ensete ventricosum</name>
    <name type="common">Abyssinian banana</name>
    <name type="synonym">Musa ensete</name>
    <dbReference type="NCBI Taxonomy" id="4639"/>
    <lineage>
        <taxon>Eukaryota</taxon>
        <taxon>Viridiplantae</taxon>
        <taxon>Streptophyta</taxon>
        <taxon>Embryophyta</taxon>
        <taxon>Tracheophyta</taxon>
        <taxon>Spermatophyta</taxon>
        <taxon>Magnoliopsida</taxon>
        <taxon>Liliopsida</taxon>
        <taxon>Zingiberales</taxon>
        <taxon>Musaceae</taxon>
        <taxon>Ensete</taxon>
    </lineage>
</organism>
<name>A0A426YWZ7_ENSVE</name>
<evidence type="ECO:0000313" key="2">
    <source>
        <dbReference type="Proteomes" id="UP000287651"/>
    </source>
</evidence>
<sequence length="72" mass="8041">MKLQSDNGPRYSLGIGPSLDDTVGSRWKFARRFTEGIGKLAGNVKVDHREEDPRTCRKIAGGCRSMRDYLGL</sequence>
<proteinExistence type="predicted"/>
<accession>A0A426YWZ7</accession>
<protein>
    <submittedName>
        <fullName evidence="1">Uncharacterized protein</fullName>
    </submittedName>
</protein>
<dbReference type="EMBL" id="AMZH03009717">
    <property type="protein sequence ID" value="RRT56243.1"/>
    <property type="molecule type" value="Genomic_DNA"/>
</dbReference>